<sequence length="190" mass="21901">MEAVFHQDKTFEKINYAGQVVHDREFENCTFKRCDFTGSQFAGCRFHDCTFEGCNLAMIKLNRSTLNNVVFTECKLTGINFSECEDMLFTVKFDTCILDYASFMRKKMPGTRFTSSSLKEVVFSQANLEKAVFDNSNLERAIFNQTQLKSADFVTAYNFDIDPEFNNIKNARFSQYGLPGLLTKHDLRVE</sequence>
<evidence type="ECO:0000313" key="1">
    <source>
        <dbReference type="EMBL" id="TXK44287.1"/>
    </source>
</evidence>
<dbReference type="InterPro" id="IPR001646">
    <property type="entry name" value="5peptide_repeat"/>
</dbReference>
<dbReference type="EMBL" id="VRTY01000051">
    <property type="protein sequence ID" value="TXK44287.1"/>
    <property type="molecule type" value="Genomic_DNA"/>
</dbReference>
<gene>
    <name evidence="1" type="ORF">FVR03_13990</name>
</gene>
<dbReference type="SUPFAM" id="SSF141571">
    <property type="entry name" value="Pentapeptide repeat-like"/>
    <property type="match status" value="1"/>
</dbReference>
<reference evidence="1 2" key="1">
    <citation type="submission" date="2019-08" db="EMBL/GenBank/DDBJ databases">
        <authorList>
            <person name="Shi S."/>
        </authorList>
    </citation>
    <scope>NUCLEOTIDE SEQUENCE [LARGE SCALE GENOMIC DNA]</scope>
    <source>
        <strain evidence="1 2">GY10130</strain>
    </source>
</reference>
<organism evidence="1 2">
    <name type="scientific">Pontibacter qinzhouensis</name>
    <dbReference type="NCBI Taxonomy" id="2603253"/>
    <lineage>
        <taxon>Bacteria</taxon>
        <taxon>Pseudomonadati</taxon>
        <taxon>Bacteroidota</taxon>
        <taxon>Cytophagia</taxon>
        <taxon>Cytophagales</taxon>
        <taxon>Hymenobacteraceae</taxon>
        <taxon>Pontibacter</taxon>
    </lineage>
</organism>
<dbReference type="InterPro" id="IPR052949">
    <property type="entry name" value="PA_immunity-related"/>
</dbReference>
<dbReference type="OrthoDB" id="67652at2"/>
<dbReference type="Proteomes" id="UP000321926">
    <property type="component" value="Unassembled WGS sequence"/>
</dbReference>
<name>A0A5C8K4Z5_9BACT</name>
<dbReference type="PANTHER" id="PTHR42999:SF1">
    <property type="entry name" value="PENTAPEPTIDE REPEAT-CONTAINING PROTEIN"/>
    <property type="match status" value="1"/>
</dbReference>
<dbReference type="Pfam" id="PF13599">
    <property type="entry name" value="Pentapeptide_4"/>
    <property type="match status" value="1"/>
</dbReference>
<dbReference type="RefSeq" id="WP_147922380.1">
    <property type="nucleotide sequence ID" value="NZ_VRTY01000051.1"/>
</dbReference>
<comment type="caution">
    <text evidence="1">The sequence shown here is derived from an EMBL/GenBank/DDBJ whole genome shotgun (WGS) entry which is preliminary data.</text>
</comment>
<dbReference type="Gene3D" id="2.160.20.80">
    <property type="entry name" value="E3 ubiquitin-protein ligase SopA"/>
    <property type="match status" value="1"/>
</dbReference>
<protein>
    <submittedName>
        <fullName evidence="1">Pentapeptide repeat-containing protein</fullName>
    </submittedName>
</protein>
<dbReference type="AlphaFoldDB" id="A0A5C8K4Z5"/>
<dbReference type="PANTHER" id="PTHR42999">
    <property type="entry name" value="ANTIBIOTIC RESISTANCE PROTEIN MCBG"/>
    <property type="match status" value="1"/>
</dbReference>
<proteinExistence type="predicted"/>
<keyword evidence="2" id="KW-1185">Reference proteome</keyword>
<evidence type="ECO:0000313" key="2">
    <source>
        <dbReference type="Proteomes" id="UP000321926"/>
    </source>
</evidence>
<accession>A0A5C8K4Z5</accession>
<dbReference type="Pfam" id="PF00805">
    <property type="entry name" value="Pentapeptide"/>
    <property type="match status" value="1"/>
</dbReference>